<evidence type="ECO:0000259" key="6">
    <source>
        <dbReference type="Pfam" id="PF03399"/>
    </source>
</evidence>
<dbReference type="FunFam" id="1.25.40.990:FF:000008">
    <property type="entry name" value="Nuclear mRNA export protein SAC3"/>
    <property type="match status" value="1"/>
</dbReference>
<gene>
    <name evidence="7" type="ORF">AJ80_08711</name>
</gene>
<feature type="region of interest" description="Disordered" evidence="5">
    <location>
        <begin position="627"/>
        <end position="646"/>
    </location>
</feature>
<dbReference type="Proteomes" id="UP000224634">
    <property type="component" value="Unassembled WGS sequence"/>
</dbReference>
<dbReference type="GO" id="GO:0070390">
    <property type="term" value="C:transcription export complex 2"/>
    <property type="evidence" value="ECO:0007669"/>
    <property type="project" value="TreeGrafter"/>
</dbReference>
<feature type="region of interest" description="Disordered" evidence="5">
    <location>
        <begin position="1"/>
        <end position="174"/>
    </location>
</feature>
<feature type="compositionally biased region" description="Low complexity" evidence="5">
    <location>
        <begin position="907"/>
        <end position="917"/>
    </location>
</feature>
<proteinExistence type="inferred from homology"/>
<feature type="compositionally biased region" description="Polar residues" evidence="5">
    <location>
        <begin position="630"/>
        <end position="639"/>
    </location>
</feature>
<feature type="compositionally biased region" description="Low complexity" evidence="5">
    <location>
        <begin position="733"/>
        <end position="766"/>
    </location>
</feature>
<dbReference type="PANTHER" id="PTHR12436">
    <property type="entry name" value="80 KDA MCM3-ASSOCIATED PROTEIN"/>
    <property type="match status" value="1"/>
</dbReference>
<dbReference type="InterPro" id="IPR045107">
    <property type="entry name" value="SAC3/GANP/THP3"/>
</dbReference>
<evidence type="ECO:0000256" key="5">
    <source>
        <dbReference type="SAM" id="MobiDB-lite"/>
    </source>
</evidence>
<dbReference type="GO" id="GO:0005737">
    <property type="term" value="C:cytoplasm"/>
    <property type="evidence" value="ECO:0007669"/>
    <property type="project" value="TreeGrafter"/>
</dbReference>
<feature type="compositionally biased region" description="Polar residues" evidence="5">
    <location>
        <begin position="792"/>
        <end position="807"/>
    </location>
</feature>
<protein>
    <recommendedName>
        <fullName evidence="6">SAC3/GANP/THP3 conserved domain-containing protein</fullName>
    </recommendedName>
</protein>
<keyword evidence="8" id="KW-1185">Reference proteome</keyword>
<feature type="compositionally biased region" description="Basic and acidic residues" evidence="5">
    <location>
        <begin position="940"/>
        <end position="1015"/>
    </location>
</feature>
<evidence type="ECO:0000256" key="4">
    <source>
        <dbReference type="ARBA" id="ARBA00038443"/>
    </source>
</evidence>
<dbReference type="GO" id="GO:0005635">
    <property type="term" value="C:nuclear envelope"/>
    <property type="evidence" value="ECO:0007669"/>
    <property type="project" value="UniProtKB-SubCell"/>
</dbReference>
<feature type="compositionally biased region" description="Low complexity" evidence="5">
    <location>
        <begin position="843"/>
        <end position="859"/>
    </location>
</feature>
<dbReference type="PANTHER" id="PTHR12436:SF3">
    <property type="entry name" value="GERMINAL-CENTER ASSOCIATED NUCLEAR PROTEIN"/>
    <property type="match status" value="1"/>
</dbReference>
<name>A0A2B7X3K2_POLH7</name>
<organism evidence="7 8">
    <name type="scientific">Polytolypa hystricis (strain UAMH7299)</name>
    <dbReference type="NCBI Taxonomy" id="1447883"/>
    <lineage>
        <taxon>Eukaryota</taxon>
        <taxon>Fungi</taxon>
        <taxon>Dikarya</taxon>
        <taxon>Ascomycota</taxon>
        <taxon>Pezizomycotina</taxon>
        <taxon>Eurotiomycetes</taxon>
        <taxon>Eurotiomycetidae</taxon>
        <taxon>Onygenales</taxon>
        <taxon>Onygenales incertae sedis</taxon>
        <taxon>Polytolypa</taxon>
    </lineage>
</organism>
<dbReference type="Gene3D" id="1.25.40.990">
    <property type="match status" value="1"/>
</dbReference>
<keyword evidence="2" id="KW-0597">Phosphoprotein</keyword>
<evidence type="ECO:0000256" key="2">
    <source>
        <dbReference type="ARBA" id="ARBA00022553"/>
    </source>
</evidence>
<evidence type="ECO:0000313" key="8">
    <source>
        <dbReference type="Proteomes" id="UP000224634"/>
    </source>
</evidence>
<comment type="similarity">
    <text evidence="4">Belongs to the SAC3 family.</text>
</comment>
<dbReference type="STRING" id="1447883.A0A2B7X3K2"/>
<accession>A0A2B7X3K2</accession>
<feature type="compositionally biased region" description="Polar residues" evidence="5">
    <location>
        <begin position="873"/>
        <end position="906"/>
    </location>
</feature>
<feature type="compositionally biased region" description="Polar residues" evidence="5">
    <location>
        <begin position="102"/>
        <end position="123"/>
    </location>
</feature>
<dbReference type="OrthoDB" id="264795at2759"/>
<feature type="compositionally biased region" description="Low complexity" evidence="5">
    <location>
        <begin position="130"/>
        <end position="142"/>
    </location>
</feature>
<dbReference type="EMBL" id="PDNA01000212">
    <property type="protein sequence ID" value="PGH03351.1"/>
    <property type="molecule type" value="Genomic_DNA"/>
</dbReference>
<feature type="region of interest" description="Disordered" evidence="5">
    <location>
        <begin position="1204"/>
        <end position="1253"/>
    </location>
</feature>
<dbReference type="GO" id="GO:0006406">
    <property type="term" value="P:mRNA export from nucleus"/>
    <property type="evidence" value="ECO:0007669"/>
    <property type="project" value="TreeGrafter"/>
</dbReference>
<dbReference type="AlphaFoldDB" id="A0A2B7X3K2"/>
<evidence type="ECO:0000256" key="3">
    <source>
        <dbReference type="ARBA" id="ARBA00023242"/>
    </source>
</evidence>
<keyword evidence="3" id="KW-0539">Nucleus</keyword>
<feature type="compositionally biased region" description="Low complexity" evidence="5">
    <location>
        <begin position="24"/>
        <end position="43"/>
    </location>
</feature>
<feature type="compositionally biased region" description="Low complexity" evidence="5">
    <location>
        <begin position="775"/>
        <end position="787"/>
    </location>
</feature>
<dbReference type="Pfam" id="PF03399">
    <property type="entry name" value="SAC3_GANP"/>
    <property type="match status" value="1"/>
</dbReference>
<feature type="compositionally biased region" description="Low complexity" evidence="5">
    <location>
        <begin position="808"/>
        <end position="827"/>
    </location>
</feature>
<reference evidence="7 8" key="1">
    <citation type="submission" date="2017-10" db="EMBL/GenBank/DDBJ databases">
        <title>Comparative genomics in systemic dimorphic fungi from Ajellomycetaceae.</title>
        <authorList>
            <person name="Munoz J.F."/>
            <person name="Mcewen J.G."/>
            <person name="Clay O.K."/>
            <person name="Cuomo C.A."/>
        </authorList>
    </citation>
    <scope>NUCLEOTIDE SEQUENCE [LARGE SCALE GENOMIC DNA]</scope>
    <source>
        <strain evidence="7 8">UAMH7299</strain>
    </source>
</reference>
<feature type="compositionally biased region" description="Low complexity" evidence="5">
    <location>
        <begin position="1"/>
        <end position="17"/>
    </location>
</feature>
<evidence type="ECO:0000313" key="7">
    <source>
        <dbReference type="EMBL" id="PGH03351.1"/>
    </source>
</evidence>
<feature type="region of interest" description="Disordered" evidence="5">
    <location>
        <begin position="657"/>
        <end position="1015"/>
    </location>
</feature>
<comment type="subcellular location">
    <subcellularLocation>
        <location evidence="1">Nucleus envelope</location>
    </subcellularLocation>
</comment>
<dbReference type="InterPro" id="IPR005062">
    <property type="entry name" value="SAC3/GANP/THP3_conserved"/>
</dbReference>
<feature type="compositionally biased region" description="Polar residues" evidence="5">
    <location>
        <begin position="657"/>
        <end position="700"/>
    </location>
</feature>
<feature type="compositionally biased region" description="Polar residues" evidence="5">
    <location>
        <begin position="63"/>
        <end position="84"/>
    </location>
</feature>
<feature type="compositionally biased region" description="Basic residues" evidence="5">
    <location>
        <begin position="1242"/>
        <end position="1253"/>
    </location>
</feature>
<evidence type="ECO:0000256" key="1">
    <source>
        <dbReference type="ARBA" id="ARBA00004259"/>
    </source>
</evidence>
<feature type="domain" description="SAC3/GANP/THP3 conserved" evidence="6">
    <location>
        <begin position="219"/>
        <end position="539"/>
    </location>
</feature>
<sequence length="1253" mass="136547">MEATGVAARGAGRPYVRGRGRGGASASASRSTAGTNNATQGSITRGGRGGSSVIRGVRGRHVSQGNGQAGIGSNTSVKISSTGPSRGLGNRQSAGRGLHNGPATSSACRSASPFTGSQGTGTDRSVFGNAATAKFSKSKSASPFPNGNSTIDRSRDPRRRSAVKGATPLPTDYNSRYDQLKLDRAKLRTEAIKSGQMADPNQPTSLNRAITPTGTCTDMCPEFERVERVVQKMVDKCEKSIDPETGASETAEMKMLKRFRRSAAGYDEQLPSDIRTPKTLLQTMNYLLRHVIEDDETLRTIHKFVWDRTRSIRNDLSIQQLTQKQDVEVAVKCLERIARFHIISLHLLSSPENTEPFDHHQEREQLNNTFLSLLYFYDDNQGRVKFPNEDEFRAYYILFSIHDQRPDLEARVQKWPRELRQSPRVQVAMELFAAAGNTWEYQGTLDTRRSNAIAQGFYSRFFKIIRSSSVSYLMACVAEIYFNQVRQTAMRSIWKAYCRQPLSQQSKNQEWTIDDLTVALAFDNTDQTIEFCEEQDLNLATNGEDQLYLSWGERPLDSVGFQPSSLQTFSETYVESKRCGRTLVALVLGMNVAQAANHHMIKQAIVHFEPEGQLISAEDEGLFVSDDEGQSQFNSTTPQEAEPEQWGVGSSMFSLNPNSTMQPQPNLFTSGVFGTSSTKGPSISTNGQIQPPSPFTQTKPHPSMSAPAVTSGQPFGGPTFGTPSQSPFDTVKPSPSTTPTFSSTFAPSTGSTFSSTFASSFGAPSTLQPPTTQVSSPFKSTDSKSSPAFGQPGSTANATSSGQPSIFSPTTAFAPSPTTSTLSANPAFSFATAGEKPPSPFQAFGASTGTTTSTSPFSSNLGGAQPSIFEQGAASQSQPSAFTGQPNQEINSTFGSLSSGTARSIFSPSQPSSSLQSVVATQESSDAEAKKAQQAVAAKEAAEREAARREAERKEAERREAEKREAERQEIEKKKTAEREAAARAAAEAEVKRREMERREAAAREAAQRVLEQKRAAEREAARLEIARREAEELQAAQRDIARIEAAEREAAEREQARRESIELDIMKRKAAYLEADDRAALFRELPRHDSQEEFLAVEELLNIDRVKQPTPATKQSTSTTSAINEDEILFNAARLAASTLANGARLWDGVQSFSNSISPASSVHIVDQTPKGKGHSSSAKKAASHIIVNGYDVALAPPTRLGLGRTMSRTEQRIRQTGARGLASLPVPLSQKQQQQQPNGVRRHKRVKRSSE</sequence>
<comment type="caution">
    <text evidence="7">The sequence shown here is derived from an EMBL/GenBank/DDBJ whole genome shotgun (WGS) entry which is preliminary data.</text>
</comment>